<dbReference type="Proteomes" id="UP000288805">
    <property type="component" value="Unassembled WGS sequence"/>
</dbReference>
<accession>A0A438JWS2</accession>
<dbReference type="EMBL" id="QGNW01000024">
    <property type="protein sequence ID" value="RVX13393.1"/>
    <property type="molecule type" value="Genomic_DNA"/>
</dbReference>
<protein>
    <submittedName>
        <fullName evidence="2">Uncharacterized protein</fullName>
    </submittedName>
</protein>
<reference evidence="2 3" key="1">
    <citation type="journal article" date="2018" name="PLoS Genet.">
        <title>Population sequencing reveals clonal diversity and ancestral inbreeding in the grapevine cultivar Chardonnay.</title>
        <authorList>
            <person name="Roach M.J."/>
            <person name="Johnson D.L."/>
            <person name="Bohlmann J."/>
            <person name="van Vuuren H.J."/>
            <person name="Jones S.J."/>
            <person name="Pretorius I.S."/>
            <person name="Schmidt S.A."/>
            <person name="Borneman A.R."/>
        </authorList>
    </citation>
    <scope>NUCLEOTIDE SEQUENCE [LARGE SCALE GENOMIC DNA]</scope>
    <source>
        <strain evidence="3">cv. Chardonnay</strain>
        <tissue evidence="2">Leaf</tissue>
    </source>
</reference>
<feature type="compositionally biased region" description="Polar residues" evidence="1">
    <location>
        <begin position="29"/>
        <end position="41"/>
    </location>
</feature>
<proteinExistence type="predicted"/>
<organism evidence="2 3">
    <name type="scientific">Vitis vinifera</name>
    <name type="common">Grape</name>
    <dbReference type="NCBI Taxonomy" id="29760"/>
    <lineage>
        <taxon>Eukaryota</taxon>
        <taxon>Viridiplantae</taxon>
        <taxon>Streptophyta</taxon>
        <taxon>Embryophyta</taxon>
        <taxon>Tracheophyta</taxon>
        <taxon>Spermatophyta</taxon>
        <taxon>Magnoliopsida</taxon>
        <taxon>eudicotyledons</taxon>
        <taxon>Gunneridae</taxon>
        <taxon>Pentapetalae</taxon>
        <taxon>rosids</taxon>
        <taxon>Vitales</taxon>
        <taxon>Vitaceae</taxon>
        <taxon>Viteae</taxon>
        <taxon>Vitis</taxon>
    </lineage>
</organism>
<evidence type="ECO:0000256" key="1">
    <source>
        <dbReference type="SAM" id="MobiDB-lite"/>
    </source>
</evidence>
<name>A0A438JWS2_VITVI</name>
<feature type="region of interest" description="Disordered" evidence="1">
    <location>
        <begin position="29"/>
        <end position="70"/>
    </location>
</feature>
<gene>
    <name evidence="2" type="ORF">CK203_021043</name>
</gene>
<sequence length="70" mass="7464">MTMKILIHELPLMLENLVLILNNARQINRPNTIGTSASGYNDSRGGTNDGGDNIGNDGGDVGNNNKVNIQ</sequence>
<comment type="caution">
    <text evidence="2">The sequence shown here is derived from an EMBL/GenBank/DDBJ whole genome shotgun (WGS) entry which is preliminary data.</text>
</comment>
<dbReference type="AlphaFoldDB" id="A0A438JWS2"/>
<feature type="compositionally biased region" description="Gly residues" evidence="1">
    <location>
        <begin position="47"/>
        <end position="61"/>
    </location>
</feature>
<evidence type="ECO:0000313" key="3">
    <source>
        <dbReference type="Proteomes" id="UP000288805"/>
    </source>
</evidence>
<evidence type="ECO:0000313" key="2">
    <source>
        <dbReference type="EMBL" id="RVX13393.1"/>
    </source>
</evidence>